<proteinExistence type="predicted"/>
<dbReference type="AlphaFoldDB" id="A0A9P5VPK8"/>
<reference evidence="3" key="1">
    <citation type="journal article" date="2020" name="Fungal Divers.">
        <title>Resolving the Mortierellaceae phylogeny through synthesis of multi-gene phylogenetics and phylogenomics.</title>
        <authorList>
            <person name="Vandepol N."/>
            <person name="Liber J."/>
            <person name="Desiro A."/>
            <person name="Na H."/>
            <person name="Kennedy M."/>
            <person name="Barry K."/>
            <person name="Grigoriev I.V."/>
            <person name="Miller A.N."/>
            <person name="O'Donnell K."/>
            <person name="Stajich J.E."/>
            <person name="Bonito G."/>
        </authorList>
    </citation>
    <scope>NUCLEOTIDE SEQUENCE</scope>
    <source>
        <strain evidence="3">NVP1</strain>
    </source>
</reference>
<dbReference type="SMART" id="SM00355">
    <property type="entry name" value="ZnF_C2H2"/>
    <property type="match status" value="2"/>
</dbReference>
<dbReference type="InterPro" id="IPR013087">
    <property type="entry name" value="Znf_C2H2_type"/>
</dbReference>
<feature type="domain" description="C2H2-type" evidence="2">
    <location>
        <begin position="269"/>
        <end position="292"/>
    </location>
</feature>
<dbReference type="Proteomes" id="UP000696485">
    <property type="component" value="Unassembled WGS sequence"/>
</dbReference>
<comment type="caution">
    <text evidence="3">The sequence shown here is derived from an EMBL/GenBank/DDBJ whole genome shotgun (WGS) entry which is preliminary data.</text>
</comment>
<keyword evidence="4" id="KW-1185">Reference proteome</keyword>
<gene>
    <name evidence="3" type="ORF">BG006_000802</name>
</gene>
<evidence type="ECO:0000313" key="3">
    <source>
        <dbReference type="EMBL" id="KAF9335132.1"/>
    </source>
</evidence>
<feature type="region of interest" description="Disordered" evidence="1">
    <location>
        <begin position="11"/>
        <end position="49"/>
    </location>
</feature>
<evidence type="ECO:0000259" key="2">
    <source>
        <dbReference type="PROSITE" id="PS00028"/>
    </source>
</evidence>
<feature type="region of interest" description="Disordered" evidence="1">
    <location>
        <begin position="104"/>
        <end position="124"/>
    </location>
</feature>
<protein>
    <recommendedName>
        <fullName evidence="2">C2H2-type domain-containing protein</fullName>
    </recommendedName>
</protein>
<sequence>MNTDVVAQTICTRCPTPPPRSSEDDVGSAQGEQLLVPGDHRDLDEGPSSANQLDMISIDDELDGPLVPEPGTHLIPPSPILPTLPPFSPFDSTATPNDTLLYHYNNNNNNNNNKKKKKKKKSTMDHDHVAVFNNGDEALHRVIDSQSSLPVHHVAHTPHATTLARDASVHGPVSDSAVPGITADMDAMSLSSPVLGSVAPEDTFITVPGDKVALAVAIIVDLAVRYATRIGDRWLCPFSGCLQEHVGSKDSLKHHLHRIHYRPSELLHCPVEGCNQYFGYYLDLNRHINQVHLGVGHFCPCAGRWYARLETLRRRCQHGPNCPGAIDRRMTRAA</sequence>
<dbReference type="EMBL" id="JAAAUY010000114">
    <property type="protein sequence ID" value="KAF9335132.1"/>
    <property type="molecule type" value="Genomic_DNA"/>
</dbReference>
<dbReference type="PROSITE" id="PS00028">
    <property type="entry name" value="ZINC_FINGER_C2H2_1"/>
    <property type="match status" value="1"/>
</dbReference>
<name>A0A9P5VPK8_9FUNG</name>
<evidence type="ECO:0000313" key="4">
    <source>
        <dbReference type="Proteomes" id="UP000696485"/>
    </source>
</evidence>
<evidence type="ECO:0000256" key="1">
    <source>
        <dbReference type="SAM" id="MobiDB-lite"/>
    </source>
</evidence>
<accession>A0A9P5VPK8</accession>
<organism evidence="3 4">
    <name type="scientific">Podila minutissima</name>
    <dbReference type="NCBI Taxonomy" id="64525"/>
    <lineage>
        <taxon>Eukaryota</taxon>
        <taxon>Fungi</taxon>
        <taxon>Fungi incertae sedis</taxon>
        <taxon>Mucoromycota</taxon>
        <taxon>Mortierellomycotina</taxon>
        <taxon>Mortierellomycetes</taxon>
        <taxon>Mortierellales</taxon>
        <taxon>Mortierellaceae</taxon>
        <taxon>Podila</taxon>
    </lineage>
</organism>